<feature type="domain" description="EngB-type G" evidence="6">
    <location>
        <begin position="271"/>
        <end position="520"/>
    </location>
</feature>
<proteinExistence type="predicted"/>
<sequence length="526" mass="59358">MLRFRPPPSKLGRSVEKISNKRQIPITTVLPLTRTNIQCTKIRHTLVLSASPYCTLSERYTHKLSSNGGYQENVTSWSQTNLQYQPWRNCNLPTTTTTIIRNKSTDTNSLSSLDGYYDSYSTSDTQKNNHSTSFKKIPVNTSILSYIETLGVGIRPKRIRYKKKKPKGGRRMVDDGLLHEREEKEFFAQQREEASRRRSLKSEERRGHAVSGGDEKEEKSSSWLPPPPFSVSVDTNVDDRTLHGYKINRLPVKLLGSSGSLEEELPKSSKGLSEVALAGRSNVGKSTLLNALLYGNQLGKPQERQYRRGKTPENAKLPKGVKAVMSDKPGETRRITLYQLSSEIIKPPKDEQGKKHKEKMSLLLADLPGYGFAFASEEKYKEWHDLMRHYLLDRGKSLKRVLLLIDARHGMKNADFEFLSSLQESLKSTSKEGATPKNVRELPPIQIVLTKCDLVTQDDLARRVVQVRQQLSDNLLREPSSLPVMLVSAKAGLGYNNIRGGIARGGVLELQRELAALVPHSKQRKR</sequence>
<feature type="compositionally biased region" description="Basic and acidic residues" evidence="5">
    <location>
        <begin position="184"/>
        <end position="220"/>
    </location>
</feature>
<organism evidence="7">
    <name type="scientific">Ditylum brightwellii</name>
    <dbReference type="NCBI Taxonomy" id="49249"/>
    <lineage>
        <taxon>Eukaryota</taxon>
        <taxon>Sar</taxon>
        <taxon>Stramenopiles</taxon>
        <taxon>Ochrophyta</taxon>
        <taxon>Bacillariophyta</taxon>
        <taxon>Mediophyceae</taxon>
        <taxon>Lithodesmiophycidae</taxon>
        <taxon>Lithodesmiales</taxon>
        <taxon>Lithodesmiaceae</taxon>
        <taxon>Ditylum</taxon>
    </lineage>
</organism>
<dbReference type="AlphaFoldDB" id="A0A7S1VXG1"/>
<dbReference type="PROSITE" id="PS51706">
    <property type="entry name" value="G_ENGB"/>
    <property type="match status" value="1"/>
</dbReference>
<evidence type="ECO:0000256" key="2">
    <source>
        <dbReference type="ARBA" id="ARBA00022741"/>
    </source>
</evidence>
<dbReference type="PANTHER" id="PTHR11649">
    <property type="entry name" value="MSS1/TRME-RELATED GTP-BINDING PROTEIN"/>
    <property type="match status" value="1"/>
</dbReference>
<evidence type="ECO:0000259" key="6">
    <source>
        <dbReference type="PROSITE" id="PS51706"/>
    </source>
</evidence>
<evidence type="ECO:0000256" key="4">
    <source>
        <dbReference type="ARBA" id="ARBA00023134"/>
    </source>
</evidence>
<protein>
    <recommendedName>
        <fullName evidence="6">EngB-type G domain-containing protein</fullName>
    </recommendedName>
</protein>
<evidence type="ECO:0000256" key="1">
    <source>
        <dbReference type="ARBA" id="ARBA00022723"/>
    </source>
</evidence>
<evidence type="ECO:0000256" key="3">
    <source>
        <dbReference type="ARBA" id="ARBA00022842"/>
    </source>
</evidence>
<dbReference type="InterPro" id="IPR030393">
    <property type="entry name" value="G_ENGB_dom"/>
</dbReference>
<keyword evidence="1" id="KW-0479">Metal-binding</keyword>
<evidence type="ECO:0000256" key="5">
    <source>
        <dbReference type="SAM" id="MobiDB-lite"/>
    </source>
</evidence>
<dbReference type="InterPro" id="IPR027417">
    <property type="entry name" value="P-loop_NTPase"/>
</dbReference>
<dbReference type="GO" id="GO:0046872">
    <property type="term" value="F:metal ion binding"/>
    <property type="evidence" value="ECO:0007669"/>
    <property type="project" value="UniProtKB-KW"/>
</dbReference>
<dbReference type="CDD" id="cd01876">
    <property type="entry name" value="YihA_EngB"/>
    <property type="match status" value="1"/>
</dbReference>
<evidence type="ECO:0000313" key="7">
    <source>
        <dbReference type="EMBL" id="CAD9314418.1"/>
    </source>
</evidence>
<keyword evidence="2" id="KW-0547">Nucleotide-binding</keyword>
<feature type="region of interest" description="Disordered" evidence="5">
    <location>
        <begin position="184"/>
        <end position="230"/>
    </location>
</feature>
<reference evidence="7" key="1">
    <citation type="submission" date="2021-01" db="EMBL/GenBank/DDBJ databases">
        <authorList>
            <person name="Corre E."/>
            <person name="Pelletier E."/>
            <person name="Niang G."/>
            <person name="Scheremetjew M."/>
            <person name="Finn R."/>
            <person name="Kale V."/>
            <person name="Holt S."/>
            <person name="Cochrane G."/>
            <person name="Meng A."/>
            <person name="Brown T."/>
            <person name="Cohen L."/>
        </authorList>
    </citation>
    <scope>NUCLEOTIDE SEQUENCE</scope>
    <source>
        <strain evidence="7">Pop2</strain>
    </source>
</reference>
<dbReference type="PANTHER" id="PTHR11649:SF13">
    <property type="entry name" value="ENGB-TYPE G DOMAIN-CONTAINING PROTEIN"/>
    <property type="match status" value="1"/>
</dbReference>
<dbReference type="InterPro" id="IPR006073">
    <property type="entry name" value="GTP-bd"/>
</dbReference>
<accession>A0A7S1VXG1</accession>
<name>A0A7S1VXG1_9STRA</name>
<dbReference type="Gene3D" id="3.40.50.300">
    <property type="entry name" value="P-loop containing nucleotide triphosphate hydrolases"/>
    <property type="match status" value="1"/>
</dbReference>
<keyword evidence="3" id="KW-0460">Magnesium</keyword>
<dbReference type="EMBL" id="HBGN01001288">
    <property type="protein sequence ID" value="CAD9314418.1"/>
    <property type="molecule type" value="Transcribed_RNA"/>
</dbReference>
<gene>
    <name evidence="7" type="ORF">DBRI1063_LOCUS824</name>
</gene>
<dbReference type="SUPFAM" id="SSF52540">
    <property type="entry name" value="P-loop containing nucleoside triphosphate hydrolases"/>
    <property type="match status" value="1"/>
</dbReference>
<keyword evidence="4" id="KW-0342">GTP-binding</keyword>
<dbReference type="GO" id="GO:0005525">
    <property type="term" value="F:GTP binding"/>
    <property type="evidence" value="ECO:0007669"/>
    <property type="project" value="UniProtKB-KW"/>
</dbReference>
<dbReference type="Pfam" id="PF01926">
    <property type="entry name" value="MMR_HSR1"/>
    <property type="match status" value="1"/>
</dbReference>